<accession>A0A9P0ML04</accession>
<organism evidence="1 2">
    <name type="scientific">Nezara viridula</name>
    <name type="common">Southern green stink bug</name>
    <name type="synonym">Cimex viridulus</name>
    <dbReference type="NCBI Taxonomy" id="85310"/>
    <lineage>
        <taxon>Eukaryota</taxon>
        <taxon>Metazoa</taxon>
        <taxon>Ecdysozoa</taxon>
        <taxon>Arthropoda</taxon>
        <taxon>Hexapoda</taxon>
        <taxon>Insecta</taxon>
        <taxon>Pterygota</taxon>
        <taxon>Neoptera</taxon>
        <taxon>Paraneoptera</taxon>
        <taxon>Hemiptera</taxon>
        <taxon>Heteroptera</taxon>
        <taxon>Panheteroptera</taxon>
        <taxon>Pentatomomorpha</taxon>
        <taxon>Pentatomoidea</taxon>
        <taxon>Pentatomidae</taxon>
        <taxon>Pentatominae</taxon>
        <taxon>Nezara</taxon>
    </lineage>
</organism>
<dbReference type="Proteomes" id="UP001152798">
    <property type="component" value="Chromosome 4"/>
</dbReference>
<protein>
    <submittedName>
        <fullName evidence="1">Uncharacterized protein</fullName>
    </submittedName>
</protein>
<dbReference type="EMBL" id="OV725080">
    <property type="protein sequence ID" value="CAH1400058.1"/>
    <property type="molecule type" value="Genomic_DNA"/>
</dbReference>
<proteinExistence type="predicted"/>
<evidence type="ECO:0000313" key="2">
    <source>
        <dbReference type="Proteomes" id="UP001152798"/>
    </source>
</evidence>
<reference evidence="1" key="1">
    <citation type="submission" date="2022-01" db="EMBL/GenBank/DDBJ databases">
        <authorList>
            <person name="King R."/>
        </authorList>
    </citation>
    <scope>NUCLEOTIDE SEQUENCE</scope>
</reference>
<sequence>MELSALKYPTDGVIAVGTDLKMLLVCLKSRERNPKLYRCLNKNILPRRDKAGPLVFRRGGRPPLLRGGAGQWVPILLFIRNIRDGGQPLPEQDNDEIACNRAR</sequence>
<dbReference type="AlphaFoldDB" id="A0A9P0ML04"/>
<gene>
    <name evidence="1" type="ORF">NEZAVI_LOCUS9370</name>
</gene>
<name>A0A9P0ML04_NEZVI</name>
<keyword evidence="2" id="KW-1185">Reference proteome</keyword>
<evidence type="ECO:0000313" key="1">
    <source>
        <dbReference type="EMBL" id="CAH1400058.1"/>
    </source>
</evidence>